<dbReference type="Proteomes" id="UP001524944">
    <property type="component" value="Unassembled WGS sequence"/>
</dbReference>
<reference evidence="4 5" key="1">
    <citation type="submission" date="2022-08" db="EMBL/GenBank/DDBJ databases">
        <title>Proteogenomics of the novel Dehalobacterium formicoaceticum strain EZ94 highlights a key role of methyltransferases during anaerobic dichloromethane degradation.</title>
        <authorList>
            <person name="Wasmund K."/>
        </authorList>
    </citation>
    <scope>NUCLEOTIDE SEQUENCE [LARGE SCALE GENOMIC DNA]</scope>
    <source>
        <strain evidence="4 5">EZ94</strain>
    </source>
</reference>
<dbReference type="Gene3D" id="3.90.550.10">
    <property type="entry name" value="Spore Coat Polysaccharide Biosynthesis Protein SpsA, Chain A"/>
    <property type="match status" value="1"/>
</dbReference>
<evidence type="ECO:0000256" key="1">
    <source>
        <dbReference type="ARBA" id="ARBA00022676"/>
    </source>
</evidence>
<evidence type="ECO:0000259" key="3">
    <source>
        <dbReference type="Pfam" id="PF00535"/>
    </source>
</evidence>
<dbReference type="PANTHER" id="PTHR22916:SF51">
    <property type="entry name" value="GLYCOSYLTRANSFERASE EPSH-RELATED"/>
    <property type="match status" value="1"/>
</dbReference>
<dbReference type="EMBL" id="JANPWE010000002">
    <property type="protein sequence ID" value="MCR6545245.1"/>
    <property type="molecule type" value="Genomic_DNA"/>
</dbReference>
<accession>A0ABT1Y516</accession>
<feature type="domain" description="Glycosyltransferase 2-like" evidence="3">
    <location>
        <begin position="7"/>
        <end position="179"/>
    </location>
</feature>
<organism evidence="4 5">
    <name type="scientific">Dehalobacterium formicoaceticum</name>
    <dbReference type="NCBI Taxonomy" id="51515"/>
    <lineage>
        <taxon>Bacteria</taxon>
        <taxon>Bacillati</taxon>
        <taxon>Bacillota</taxon>
        <taxon>Clostridia</taxon>
        <taxon>Eubacteriales</taxon>
        <taxon>Peptococcaceae</taxon>
        <taxon>Dehalobacterium</taxon>
    </lineage>
</organism>
<evidence type="ECO:0000313" key="4">
    <source>
        <dbReference type="EMBL" id="MCR6545245.1"/>
    </source>
</evidence>
<dbReference type="SUPFAM" id="SSF53448">
    <property type="entry name" value="Nucleotide-diphospho-sugar transferases"/>
    <property type="match status" value="1"/>
</dbReference>
<dbReference type="GO" id="GO:0016757">
    <property type="term" value="F:glycosyltransferase activity"/>
    <property type="evidence" value="ECO:0007669"/>
    <property type="project" value="UniProtKB-KW"/>
</dbReference>
<dbReference type="InterPro" id="IPR001173">
    <property type="entry name" value="Glyco_trans_2-like"/>
</dbReference>
<protein>
    <submittedName>
        <fullName evidence="4">Glycosyltransferase</fullName>
        <ecNumber evidence="4">2.4.-.-</ecNumber>
    </submittedName>
</protein>
<evidence type="ECO:0000256" key="2">
    <source>
        <dbReference type="ARBA" id="ARBA00022679"/>
    </source>
</evidence>
<sequence>MEFTAVSIIVPIYNVEKYLHQCIDSLVMQTLSNIEIILVDDGSTDQCGRICDEYALKDARVKVIHQPNAGLSAARNSGLKCAGGEYIGFVDGDDWVDASMFQVLYDAGKEQQCDIVSCNFSFFYEDSTLRRIEQEEKMFISPGIVDQSNIREEIYLPVIKGEIFTSCCNKIYDRKFLEENKILFLEGLLLQEDYYFYLDVFTYMKRCFQIDEPLYFYRNYYGSSRRRSLNNYFQLRMDLHQKVLACMQLWGMGTAPYLSLASIRCLELAYDSMVKILHYRDINVLQKIKGMLEIINDENVLSAIKKINKKDMQSKPLDLKCKYWAFKSHNIFLASAFLLFGKMIRKLDLNFSNTDTSA</sequence>
<keyword evidence="1 4" id="KW-0328">Glycosyltransferase</keyword>
<dbReference type="InterPro" id="IPR029044">
    <property type="entry name" value="Nucleotide-diphossugar_trans"/>
</dbReference>
<dbReference type="Pfam" id="PF00535">
    <property type="entry name" value="Glycos_transf_2"/>
    <property type="match status" value="1"/>
</dbReference>
<proteinExistence type="predicted"/>
<gene>
    <name evidence="4" type="ORF">NVS47_06905</name>
</gene>
<evidence type="ECO:0000313" key="5">
    <source>
        <dbReference type="Proteomes" id="UP001524944"/>
    </source>
</evidence>
<dbReference type="RefSeq" id="WP_257912853.1">
    <property type="nucleotide sequence ID" value="NZ_JANPWE010000002.1"/>
</dbReference>
<name>A0ABT1Y516_9FIRM</name>
<keyword evidence="5" id="KW-1185">Reference proteome</keyword>
<comment type="caution">
    <text evidence="4">The sequence shown here is derived from an EMBL/GenBank/DDBJ whole genome shotgun (WGS) entry which is preliminary data.</text>
</comment>
<dbReference type="CDD" id="cd00761">
    <property type="entry name" value="Glyco_tranf_GTA_type"/>
    <property type="match status" value="1"/>
</dbReference>
<dbReference type="PANTHER" id="PTHR22916">
    <property type="entry name" value="GLYCOSYLTRANSFERASE"/>
    <property type="match status" value="1"/>
</dbReference>
<keyword evidence="2 4" id="KW-0808">Transferase</keyword>
<dbReference type="EC" id="2.4.-.-" evidence="4"/>